<comment type="caution">
    <text evidence="1">The sequence shown here is derived from an EMBL/GenBank/DDBJ whole genome shotgun (WGS) entry which is preliminary data.</text>
</comment>
<evidence type="ECO:0000313" key="2">
    <source>
        <dbReference type="Proteomes" id="UP000703269"/>
    </source>
</evidence>
<accession>A0A9P3GDU7</accession>
<gene>
    <name evidence="1" type="ORF">PsYK624_090700</name>
</gene>
<dbReference type="OrthoDB" id="3340520at2759"/>
<dbReference type="PANTHER" id="PTHR33973">
    <property type="entry name" value="OS07G0153300 PROTEIN"/>
    <property type="match status" value="1"/>
</dbReference>
<reference evidence="1 2" key="1">
    <citation type="submission" date="2021-08" db="EMBL/GenBank/DDBJ databases">
        <title>Draft Genome Sequence of Phanerochaete sordida strain YK-624.</title>
        <authorList>
            <person name="Mori T."/>
            <person name="Dohra H."/>
            <person name="Suzuki T."/>
            <person name="Kawagishi H."/>
            <person name="Hirai H."/>
        </authorList>
    </citation>
    <scope>NUCLEOTIDE SEQUENCE [LARGE SCALE GENOMIC DNA]</scope>
    <source>
        <strain evidence="1 2">YK-624</strain>
    </source>
</reference>
<keyword evidence="2" id="KW-1185">Reference proteome</keyword>
<dbReference type="Pfam" id="PF07103">
    <property type="entry name" value="DUF1365"/>
    <property type="match status" value="1"/>
</dbReference>
<name>A0A9P3GDU7_9APHY</name>
<dbReference type="EMBL" id="BPQB01000029">
    <property type="protein sequence ID" value="GJE92912.1"/>
    <property type="molecule type" value="Genomic_DNA"/>
</dbReference>
<dbReference type="InterPro" id="IPR010775">
    <property type="entry name" value="DUF1365"/>
</dbReference>
<dbReference type="Proteomes" id="UP000703269">
    <property type="component" value="Unassembled WGS sequence"/>
</dbReference>
<protein>
    <submittedName>
        <fullName evidence="1">DUF1365 domain-containing protein</fullName>
    </submittedName>
</protein>
<dbReference type="PANTHER" id="PTHR33973:SF4">
    <property type="entry name" value="OS07G0153300 PROTEIN"/>
    <property type="match status" value="1"/>
</dbReference>
<proteinExistence type="predicted"/>
<dbReference type="AlphaFoldDB" id="A0A9P3GDU7"/>
<evidence type="ECO:0000313" key="1">
    <source>
        <dbReference type="EMBL" id="GJE92912.1"/>
    </source>
</evidence>
<organism evidence="1 2">
    <name type="scientific">Phanerochaete sordida</name>
    <dbReference type="NCBI Taxonomy" id="48140"/>
    <lineage>
        <taxon>Eukaryota</taxon>
        <taxon>Fungi</taxon>
        <taxon>Dikarya</taxon>
        <taxon>Basidiomycota</taxon>
        <taxon>Agaricomycotina</taxon>
        <taxon>Agaricomycetes</taxon>
        <taxon>Polyporales</taxon>
        <taxon>Phanerochaetaceae</taxon>
        <taxon>Phanerochaete</taxon>
    </lineage>
</organism>
<sequence>MRATSTPGPRVVVPSAYIVPSKVTHTRLLPTTATHTFAYPTLFVLVSLRALEAHALDLARGWLFGYGGIHARIAGLRATAYLTPGGEQSILRKLGGVLRERGLDSGEMEDAWMLTMTSYCGFEGINPLTVYFCYAHGGEPWVVVLEIHNTFGERHVHVLATSSAQDVSLPKGFTHEWTFPREFHVSPFNDRSGYYRVSVNMPTAPSRSAPDTPPPMPRVRVLLHTAMPPGEPGVGPLKLAAFLTPTTSLPWTSRNFLWSLLLQPFVLFVSTPRILYEAWRLHYRKGLCVYAKPDPRPVVDGLAGKTRKGGGVGWQSEMWAEAFARRRVEAFLRERVHETEIKITLIAGDPTIPTNEFSPDATSEETRHLIISYLSSAFFTALFTAPSFAHAWLLCQTSGCCHVSSEELFREVFSDTRDSDKQQARSSTTMAQKLRKLQLPEQLRQGRPGLEIPEQHAIDAEREAKLSSVATYLVLLGGIVSERVEAWVYWATGASFVAGQEPWRKWERVFGLEEPDEILNGAGSEYFLGSVEIATPAL</sequence>